<dbReference type="InterPro" id="IPR028261">
    <property type="entry name" value="DPD_II"/>
</dbReference>
<accession>A0ABY7T0B6</accession>
<dbReference type="Pfam" id="PF07992">
    <property type="entry name" value="Pyr_redox_2"/>
    <property type="match status" value="1"/>
</dbReference>
<dbReference type="Proteomes" id="UP001216139">
    <property type="component" value="Chromosome"/>
</dbReference>
<dbReference type="SUPFAM" id="SSF51971">
    <property type="entry name" value="Nucleotide-binding domain"/>
    <property type="match status" value="2"/>
</dbReference>
<dbReference type="InterPro" id="IPR023753">
    <property type="entry name" value="FAD/NAD-binding_dom"/>
</dbReference>
<protein>
    <submittedName>
        <fullName evidence="2">NAD(P)-dependent oxidoreductase</fullName>
    </submittedName>
</protein>
<dbReference type="RefSeq" id="WP_273627962.1">
    <property type="nucleotide sequence ID" value="NZ_CP117167.1"/>
</dbReference>
<dbReference type="PRINTS" id="PR00368">
    <property type="entry name" value="FADPNR"/>
</dbReference>
<feature type="domain" description="4Fe-4S ferredoxin-type" evidence="1">
    <location>
        <begin position="28"/>
        <end position="61"/>
    </location>
</feature>
<dbReference type="PANTHER" id="PTHR42783">
    <property type="entry name" value="GLUTAMATE SYNTHASE [NADPH] SMALL CHAIN"/>
    <property type="match status" value="1"/>
</dbReference>
<evidence type="ECO:0000313" key="2">
    <source>
        <dbReference type="EMBL" id="WCT09869.1"/>
    </source>
</evidence>
<dbReference type="SUPFAM" id="SSF46548">
    <property type="entry name" value="alpha-helical ferredoxin"/>
    <property type="match status" value="1"/>
</dbReference>
<dbReference type="EMBL" id="CP117167">
    <property type="protein sequence ID" value="WCT09869.1"/>
    <property type="molecule type" value="Genomic_DNA"/>
</dbReference>
<proteinExistence type="predicted"/>
<dbReference type="PANTHER" id="PTHR42783:SF3">
    <property type="entry name" value="GLUTAMATE SYNTHASE [NADPH] SMALL CHAIN-RELATED"/>
    <property type="match status" value="1"/>
</dbReference>
<reference evidence="2 3" key="1">
    <citation type="submission" date="2023-02" db="EMBL/GenBank/DDBJ databases">
        <title>Genome sequence of Mucilaginibacter jinjuensis strain KACC 16571.</title>
        <authorList>
            <person name="Kim S."/>
            <person name="Heo J."/>
            <person name="Kwon S.-W."/>
        </authorList>
    </citation>
    <scope>NUCLEOTIDE SEQUENCE [LARGE SCALE GENOMIC DNA]</scope>
    <source>
        <strain evidence="2 3">KACC 16571</strain>
    </source>
</reference>
<dbReference type="Pfam" id="PF14691">
    <property type="entry name" value="Fer4_20"/>
    <property type="match status" value="1"/>
</dbReference>
<dbReference type="InterPro" id="IPR036188">
    <property type="entry name" value="FAD/NAD-bd_sf"/>
</dbReference>
<dbReference type="Gene3D" id="1.10.1060.10">
    <property type="entry name" value="Alpha-helical ferredoxin"/>
    <property type="match status" value="1"/>
</dbReference>
<sequence length="455" mass="49023">MSITNFRLTTDEYDANFADIHPPFENLAAALVEANRCLFCYDAPCIKSCPTSIDVPKFIKQITTENIKGSAHTIFSSNIMGGGCSRVCPVEKLCEGACVYNLLEEKPIEIARLQRYSTDIAISHKWPLFKRKPSTGKRVAIVGAGPAGLSCAHVLSREGVDVTVYEKESKGGGLMTYGIAAYKVTPAFCEEEVDYILSIGGIEIKYNQTLGENISLAELQSNYDAVYLGIGVGLARQLNIPGEELEGVVDAISFIYDIRSKGFNQVKVGDRVAVIGMGMTAIDAATQAKRLGAKEVTMVYRRTEAEMPCTTVELDLAKLDGCKIIWLAAPKEITGENDHVSQLHCSTMVLGEPDASGRRSPIDAGETIVLNVDMVIKAAGQMPFEALVTSNNIDHQYGKMWVDANSGTSIPGVFAGGDCVNGGKEVVDAVQAGKDGAKGILNYLNVNQPVITNQY</sequence>
<evidence type="ECO:0000313" key="3">
    <source>
        <dbReference type="Proteomes" id="UP001216139"/>
    </source>
</evidence>
<organism evidence="2 3">
    <name type="scientific">Mucilaginibacter jinjuensis</name>
    <dbReference type="NCBI Taxonomy" id="1176721"/>
    <lineage>
        <taxon>Bacteria</taxon>
        <taxon>Pseudomonadati</taxon>
        <taxon>Bacteroidota</taxon>
        <taxon>Sphingobacteriia</taxon>
        <taxon>Sphingobacteriales</taxon>
        <taxon>Sphingobacteriaceae</taxon>
        <taxon>Mucilaginibacter</taxon>
    </lineage>
</organism>
<gene>
    <name evidence="2" type="ORF">PQO05_14135</name>
</gene>
<dbReference type="PROSITE" id="PS51379">
    <property type="entry name" value="4FE4S_FER_2"/>
    <property type="match status" value="1"/>
</dbReference>
<dbReference type="Gene3D" id="3.50.50.60">
    <property type="entry name" value="FAD/NAD(P)-binding domain"/>
    <property type="match status" value="3"/>
</dbReference>
<dbReference type="PRINTS" id="PR00469">
    <property type="entry name" value="PNDRDTASEII"/>
</dbReference>
<dbReference type="InterPro" id="IPR017896">
    <property type="entry name" value="4Fe4S_Fe-S-bd"/>
</dbReference>
<evidence type="ECO:0000259" key="1">
    <source>
        <dbReference type="PROSITE" id="PS51379"/>
    </source>
</evidence>
<keyword evidence="3" id="KW-1185">Reference proteome</keyword>
<dbReference type="InterPro" id="IPR009051">
    <property type="entry name" value="Helical_ferredxn"/>
</dbReference>
<name>A0ABY7T0B6_9SPHI</name>